<dbReference type="AlphaFoldDB" id="A0A2N5T9Z0"/>
<sequence length="137" mass="15017">MVGTCGGYPPIILTRIKTPAPAPSTHRQVPANCWRVPANKYQVPANSLYQELDSGTPKKKGVRGLHAFPTRHANPARPPPHVARRPYAYKWREDGRLGVRPCRTGVLAMHACPEGVQALHALRTGVHGRHACPARLT</sequence>
<protein>
    <submittedName>
        <fullName evidence="1">Uncharacterized protein</fullName>
    </submittedName>
</protein>
<reference evidence="1 2" key="1">
    <citation type="submission" date="2017-11" db="EMBL/GenBank/DDBJ databases">
        <title>De novo assembly and phasing of dikaryotic genomes from two isolates of Puccinia coronata f. sp. avenae, the causal agent of oat crown rust.</title>
        <authorList>
            <person name="Miller M.E."/>
            <person name="Zhang Y."/>
            <person name="Omidvar V."/>
            <person name="Sperschneider J."/>
            <person name="Schwessinger B."/>
            <person name="Raley C."/>
            <person name="Palmer J.M."/>
            <person name="Garnica D."/>
            <person name="Upadhyaya N."/>
            <person name="Rathjen J."/>
            <person name="Taylor J.M."/>
            <person name="Park R.F."/>
            <person name="Dodds P.N."/>
            <person name="Hirsch C.D."/>
            <person name="Kianian S.F."/>
            <person name="Figueroa M."/>
        </authorList>
    </citation>
    <scope>NUCLEOTIDE SEQUENCE [LARGE SCALE GENOMIC DNA]</scope>
    <source>
        <strain evidence="1">12SD80</strain>
    </source>
</reference>
<name>A0A2N5T9Z0_9BASI</name>
<evidence type="ECO:0000313" key="2">
    <source>
        <dbReference type="Proteomes" id="UP000235392"/>
    </source>
</evidence>
<dbReference type="Proteomes" id="UP000235392">
    <property type="component" value="Unassembled WGS sequence"/>
</dbReference>
<proteinExistence type="predicted"/>
<evidence type="ECO:0000313" key="1">
    <source>
        <dbReference type="EMBL" id="PLW22276.1"/>
    </source>
</evidence>
<comment type="caution">
    <text evidence="1">The sequence shown here is derived from an EMBL/GenBank/DDBJ whole genome shotgun (WGS) entry which is preliminary data.</text>
</comment>
<organism evidence="1 2">
    <name type="scientific">Puccinia coronata f. sp. avenae</name>
    <dbReference type="NCBI Taxonomy" id="200324"/>
    <lineage>
        <taxon>Eukaryota</taxon>
        <taxon>Fungi</taxon>
        <taxon>Dikarya</taxon>
        <taxon>Basidiomycota</taxon>
        <taxon>Pucciniomycotina</taxon>
        <taxon>Pucciniomycetes</taxon>
        <taxon>Pucciniales</taxon>
        <taxon>Pucciniaceae</taxon>
        <taxon>Puccinia</taxon>
    </lineage>
</organism>
<dbReference type="EMBL" id="PGCI01000669">
    <property type="protein sequence ID" value="PLW22276.1"/>
    <property type="molecule type" value="Genomic_DNA"/>
</dbReference>
<accession>A0A2N5T9Z0</accession>
<gene>
    <name evidence="1" type="ORF">PCASD_17005</name>
</gene>